<evidence type="ECO:0000313" key="8">
    <source>
        <dbReference type="EMBL" id="MSR91352.1"/>
    </source>
</evidence>
<dbReference type="PANTHER" id="PTHR43840:SF15">
    <property type="entry name" value="MITOCHONDRIAL METAL TRANSPORTER 1-RELATED"/>
    <property type="match status" value="1"/>
</dbReference>
<dbReference type="EMBL" id="VULX01000009">
    <property type="protein sequence ID" value="MSR91352.1"/>
    <property type="molecule type" value="Genomic_DNA"/>
</dbReference>
<dbReference type="GO" id="GO:0015086">
    <property type="term" value="F:cadmium ion transmembrane transporter activity"/>
    <property type="evidence" value="ECO:0007669"/>
    <property type="project" value="TreeGrafter"/>
</dbReference>
<evidence type="ECO:0000313" key="9">
    <source>
        <dbReference type="Proteomes" id="UP000460287"/>
    </source>
</evidence>
<evidence type="ECO:0000259" key="7">
    <source>
        <dbReference type="Pfam" id="PF01545"/>
    </source>
</evidence>
<dbReference type="GO" id="GO:0015341">
    <property type="term" value="F:zinc efflux antiporter activity"/>
    <property type="evidence" value="ECO:0007669"/>
    <property type="project" value="TreeGrafter"/>
</dbReference>
<accession>A0A7X2T181</accession>
<evidence type="ECO:0000256" key="4">
    <source>
        <dbReference type="ARBA" id="ARBA00022989"/>
    </source>
</evidence>
<organism evidence="8 9">
    <name type="scientific">Inconstantimicrobium porci</name>
    <dbReference type="NCBI Taxonomy" id="2652291"/>
    <lineage>
        <taxon>Bacteria</taxon>
        <taxon>Bacillati</taxon>
        <taxon>Bacillota</taxon>
        <taxon>Clostridia</taxon>
        <taxon>Eubacteriales</taxon>
        <taxon>Clostridiaceae</taxon>
        <taxon>Inconstantimicrobium</taxon>
    </lineage>
</organism>
<dbReference type="GO" id="GO:0005886">
    <property type="term" value="C:plasma membrane"/>
    <property type="evidence" value="ECO:0007669"/>
    <property type="project" value="TreeGrafter"/>
</dbReference>
<comment type="caution">
    <text evidence="8">The sequence shown here is derived from an EMBL/GenBank/DDBJ whole genome shotgun (WGS) entry which is preliminary data.</text>
</comment>
<dbReference type="Pfam" id="PF01545">
    <property type="entry name" value="Cation_efflux"/>
    <property type="match status" value="1"/>
</dbReference>
<dbReference type="GO" id="GO:0006882">
    <property type="term" value="P:intracellular zinc ion homeostasis"/>
    <property type="evidence" value="ECO:0007669"/>
    <property type="project" value="TreeGrafter"/>
</dbReference>
<dbReference type="AlphaFoldDB" id="A0A7X2T181"/>
<dbReference type="SUPFAM" id="SSF161111">
    <property type="entry name" value="Cation efflux protein transmembrane domain-like"/>
    <property type="match status" value="1"/>
</dbReference>
<keyword evidence="2" id="KW-0813">Transport</keyword>
<dbReference type="InterPro" id="IPR027469">
    <property type="entry name" value="Cation_efflux_TMD_sf"/>
</dbReference>
<dbReference type="InterPro" id="IPR050291">
    <property type="entry name" value="CDF_Transporter"/>
</dbReference>
<protein>
    <submittedName>
        <fullName evidence="8">Cation transporter</fullName>
    </submittedName>
</protein>
<keyword evidence="3 6" id="KW-0812">Transmembrane</keyword>
<comment type="subcellular location">
    <subcellularLocation>
        <location evidence="1">Membrane</location>
        <topology evidence="1">Multi-pass membrane protein</topology>
    </subcellularLocation>
</comment>
<dbReference type="GO" id="GO:0015093">
    <property type="term" value="F:ferrous iron transmembrane transporter activity"/>
    <property type="evidence" value="ECO:0007669"/>
    <property type="project" value="TreeGrafter"/>
</dbReference>
<feature type="transmembrane region" description="Helical" evidence="6">
    <location>
        <begin position="33"/>
        <end position="52"/>
    </location>
</feature>
<evidence type="ECO:0000256" key="1">
    <source>
        <dbReference type="ARBA" id="ARBA00004141"/>
    </source>
</evidence>
<reference evidence="8 9" key="1">
    <citation type="submission" date="2019-08" db="EMBL/GenBank/DDBJ databases">
        <title>In-depth cultivation of the pig gut microbiome towards novel bacterial diversity and tailored functional studies.</title>
        <authorList>
            <person name="Wylensek D."/>
            <person name="Hitch T.C.A."/>
            <person name="Clavel T."/>
        </authorList>
    </citation>
    <scope>NUCLEOTIDE SEQUENCE [LARGE SCALE GENOMIC DNA]</scope>
    <source>
        <strain evidence="8 9">WCA-383-APC-5B</strain>
    </source>
</reference>
<evidence type="ECO:0000256" key="3">
    <source>
        <dbReference type="ARBA" id="ARBA00022692"/>
    </source>
</evidence>
<evidence type="ECO:0000256" key="2">
    <source>
        <dbReference type="ARBA" id="ARBA00022448"/>
    </source>
</evidence>
<gene>
    <name evidence="8" type="ORF">FYJ33_07975</name>
</gene>
<feature type="transmembrane region" description="Helical" evidence="6">
    <location>
        <begin position="177"/>
        <end position="196"/>
    </location>
</feature>
<dbReference type="Gene3D" id="1.20.1510.10">
    <property type="entry name" value="Cation efflux protein transmembrane domain"/>
    <property type="match status" value="1"/>
</dbReference>
<evidence type="ECO:0000256" key="6">
    <source>
        <dbReference type="SAM" id="Phobius"/>
    </source>
</evidence>
<dbReference type="InterPro" id="IPR058533">
    <property type="entry name" value="Cation_efflux_TM"/>
</dbReference>
<evidence type="ECO:0000256" key="5">
    <source>
        <dbReference type="ARBA" id="ARBA00023136"/>
    </source>
</evidence>
<keyword evidence="4 6" id="KW-1133">Transmembrane helix</keyword>
<sequence length="294" mass="33030">MIKFSALGGLFFAVMGLAWGFMAKSSMILFDGLYSLISLFLSILALWVTNYIDKADFKRFPFGKVMLEPLAVAFKSIVLIVMCTFTLYDAVTEIVAGGHVVDTSMAVAYSIVSSVGCIFVYVYMHQKGKKLCSDILKAESNQWFMDSILSVAVLIGFIISAVISTTSLAGLTRYVDPTMVIISSLIFIKIPTTALFKSFREIVSGSADDNINNEIYTIVKDIEKEYNFADSITRVSKIGRELRIEIDFVFNEQSSLNELGQMDEVREQVYRNMTDIKLKKWLNVNFTGDRKWAI</sequence>
<feature type="transmembrane region" description="Helical" evidence="6">
    <location>
        <begin position="103"/>
        <end position="123"/>
    </location>
</feature>
<dbReference type="PANTHER" id="PTHR43840">
    <property type="entry name" value="MITOCHONDRIAL METAL TRANSPORTER 1-RELATED"/>
    <property type="match status" value="1"/>
</dbReference>
<keyword evidence="5 6" id="KW-0472">Membrane</keyword>
<proteinExistence type="predicted"/>
<keyword evidence="9" id="KW-1185">Reference proteome</keyword>
<name>A0A7X2T181_9CLOT</name>
<feature type="domain" description="Cation efflux protein transmembrane" evidence="7">
    <location>
        <begin position="5"/>
        <end position="202"/>
    </location>
</feature>
<feature type="transmembrane region" description="Helical" evidence="6">
    <location>
        <begin position="72"/>
        <end position="91"/>
    </location>
</feature>
<dbReference type="Proteomes" id="UP000460287">
    <property type="component" value="Unassembled WGS sequence"/>
</dbReference>
<feature type="transmembrane region" description="Helical" evidence="6">
    <location>
        <begin position="143"/>
        <end position="165"/>
    </location>
</feature>